<dbReference type="InterPro" id="IPR011105">
    <property type="entry name" value="Cell_wall_hydrolase_SleB"/>
</dbReference>
<keyword evidence="3" id="KW-0378">Hydrolase</keyword>
<protein>
    <submittedName>
        <fullName evidence="3">Cell wall hydrolase</fullName>
    </submittedName>
</protein>
<proteinExistence type="predicted"/>
<evidence type="ECO:0000256" key="1">
    <source>
        <dbReference type="SAM" id="MobiDB-lite"/>
    </source>
</evidence>
<dbReference type="Gene3D" id="1.10.10.2520">
    <property type="entry name" value="Cell wall hydrolase SleB, domain 1"/>
    <property type="match status" value="1"/>
</dbReference>
<dbReference type="InterPro" id="IPR042047">
    <property type="entry name" value="SleB_dom1"/>
</dbReference>
<evidence type="ECO:0000259" key="2">
    <source>
        <dbReference type="Pfam" id="PF07486"/>
    </source>
</evidence>
<accession>A0A844ZEK0</accession>
<keyword evidence="4" id="KW-1185">Reference proteome</keyword>
<feature type="compositionally biased region" description="Gly residues" evidence="1">
    <location>
        <begin position="353"/>
        <end position="363"/>
    </location>
</feature>
<evidence type="ECO:0000313" key="4">
    <source>
        <dbReference type="Proteomes" id="UP000433104"/>
    </source>
</evidence>
<name>A0A844ZEK0_9SPHN</name>
<feature type="compositionally biased region" description="Basic and acidic residues" evidence="1">
    <location>
        <begin position="315"/>
        <end position="324"/>
    </location>
</feature>
<gene>
    <name evidence="3" type="ORF">GRI38_05985</name>
</gene>
<feature type="region of interest" description="Disordered" evidence="1">
    <location>
        <begin position="296"/>
        <end position="363"/>
    </location>
</feature>
<comment type="caution">
    <text evidence="3">The sequence shown here is derived from an EMBL/GenBank/DDBJ whole genome shotgun (WGS) entry which is preliminary data.</text>
</comment>
<feature type="domain" description="Cell wall hydrolase SleB" evidence="2">
    <location>
        <begin position="128"/>
        <end position="236"/>
    </location>
</feature>
<reference evidence="3 4" key="1">
    <citation type="submission" date="2019-12" db="EMBL/GenBank/DDBJ databases">
        <title>Genomic-based taxomic classification of the family Erythrobacteraceae.</title>
        <authorList>
            <person name="Xu L."/>
        </authorList>
    </citation>
    <scope>NUCLEOTIDE SEQUENCE [LARGE SCALE GENOMIC DNA]</scope>
    <source>
        <strain evidence="3 4">MCCC 1A09962</strain>
    </source>
</reference>
<dbReference type="AlphaFoldDB" id="A0A844ZEK0"/>
<organism evidence="3 4">
    <name type="scientific">Parapontixanthobacter aurantiacus</name>
    <dbReference type="NCBI Taxonomy" id="1463599"/>
    <lineage>
        <taxon>Bacteria</taxon>
        <taxon>Pseudomonadati</taxon>
        <taxon>Pseudomonadota</taxon>
        <taxon>Alphaproteobacteria</taxon>
        <taxon>Sphingomonadales</taxon>
        <taxon>Erythrobacteraceae</taxon>
        <taxon>Parapontixanthobacter</taxon>
    </lineage>
</organism>
<dbReference type="Pfam" id="PF07486">
    <property type="entry name" value="Hydrolase_2"/>
    <property type="match status" value="1"/>
</dbReference>
<dbReference type="GO" id="GO:0016787">
    <property type="term" value="F:hydrolase activity"/>
    <property type="evidence" value="ECO:0007669"/>
    <property type="project" value="UniProtKB-KW"/>
</dbReference>
<dbReference type="Proteomes" id="UP000433104">
    <property type="component" value="Unassembled WGS sequence"/>
</dbReference>
<evidence type="ECO:0000313" key="3">
    <source>
        <dbReference type="EMBL" id="MXO85576.1"/>
    </source>
</evidence>
<dbReference type="EMBL" id="WTYW01000001">
    <property type="protein sequence ID" value="MXO85576.1"/>
    <property type="molecule type" value="Genomic_DNA"/>
</dbReference>
<sequence length="363" mass="38151">MLLAVRIRAMPKWKVATPLAMFAMLGIGTIGTVNSVSAVSPIAGQGPMAEDGTLPSAMKPGLYAPPLGGNTIEQAVIDPNSAFAKISAAPIADAGPAARSFVFNGTRADRARAAECLAMAVYYEAASEGIEGQRAVAQVVLNRVSHPAYPASVCQVVFQGSERATGCQFTFTCDGSLMRRPNRQIYARALEIANDALSGEVDRKVGLATHYHTHAVSPIWAPRLHPLGAIGNHRFYRWNGRAGTPGAFNVRHAGFERAAASFDARRSPGTLDETLLTMPIDEIEGTAAAIEQSLGDSAPITVDPPIEPTPAPSKWTEDKRRGELKVGSATPRLKADGAGTLKVAGEGSRLKAGDGGSLREGSE</sequence>
<dbReference type="OrthoDB" id="9785345at2"/>